<dbReference type="InterPro" id="IPR010319">
    <property type="entry name" value="Transglutaminase-like_Cys_pept"/>
</dbReference>
<organism evidence="2 3">
    <name type="scientific">Aquibium pacificus</name>
    <dbReference type="NCBI Taxonomy" id="3153579"/>
    <lineage>
        <taxon>Bacteria</taxon>
        <taxon>Pseudomonadati</taxon>
        <taxon>Pseudomonadota</taxon>
        <taxon>Alphaproteobacteria</taxon>
        <taxon>Hyphomicrobiales</taxon>
        <taxon>Phyllobacteriaceae</taxon>
        <taxon>Aquibium</taxon>
    </lineage>
</organism>
<keyword evidence="1" id="KW-0732">Signal</keyword>
<accession>A0ABV3SLK7</accession>
<name>A0ABV3SLK7_9HYPH</name>
<gene>
    <name evidence="2" type="ORF">ABGN05_18525</name>
</gene>
<dbReference type="Proteomes" id="UP001556692">
    <property type="component" value="Unassembled WGS sequence"/>
</dbReference>
<dbReference type="Pfam" id="PF06035">
    <property type="entry name" value="Peptidase_C93"/>
    <property type="match status" value="1"/>
</dbReference>
<protein>
    <submittedName>
        <fullName evidence="2">Transglutaminase-like cysteine peptidase</fullName>
    </submittedName>
</protein>
<dbReference type="PANTHER" id="PTHR39327">
    <property type="match status" value="1"/>
</dbReference>
<keyword evidence="3" id="KW-1185">Reference proteome</keyword>
<dbReference type="Gene3D" id="3.10.620.30">
    <property type="match status" value="1"/>
</dbReference>
<evidence type="ECO:0000313" key="3">
    <source>
        <dbReference type="Proteomes" id="UP001556692"/>
    </source>
</evidence>
<proteinExistence type="predicted"/>
<evidence type="ECO:0000256" key="1">
    <source>
        <dbReference type="SAM" id="SignalP"/>
    </source>
</evidence>
<comment type="caution">
    <text evidence="2">The sequence shown here is derived from an EMBL/GenBank/DDBJ whole genome shotgun (WGS) entry which is preliminary data.</text>
</comment>
<dbReference type="PANTHER" id="PTHR39327:SF1">
    <property type="entry name" value="BLR5470 PROTEIN"/>
    <property type="match status" value="1"/>
</dbReference>
<sequence length="206" mass="22181">MGLNRLLSSAIASLTGAGAALVLAATGTALAGSIGTGGLTSQPIGHYEFCRANPAECSIAGPDAGPLVLNKAVWTRISKVNVEVNSAIKPMSDKDIFGKDEVWAFPTSGMGDCEDYVLEKRRRLFRGGIPLSDLLITVVRKRDGEGHAVLTVRTDKGDYILDNLSDTVKAWEQTGYRYLKRQASTHTGRWVSLRDDNTLMVGSVRN</sequence>
<evidence type="ECO:0000313" key="2">
    <source>
        <dbReference type="EMBL" id="MEX0407658.1"/>
    </source>
</evidence>
<dbReference type="EMBL" id="JBDPGJ010000004">
    <property type="protein sequence ID" value="MEX0407658.1"/>
    <property type="molecule type" value="Genomic_DNA"/>
</dbReference>
<dbReference type="RefSeq" id="WP_367955531.1">
    <property type="nucleotide sequence ID" value="NZ_JBDPGJ010000004.1"/>
</dbReference>
<feature type="signal peptide" evidence="1">
    <location>
        <begin position="1"/>
        <end position="24"/>
    </location>
</feature>
<reference evidence="2 3" key="1">
    <citation type="submission" date="2024-05" db="EMBL/GenBank/DDBJ databases">
        <authorList>
            <person name="Jiang F."/>
        </authorList>
    </citation>
    <scope>NUCLEOTIDE SEQUENCE [LARGE SCALE GENOMIC DNA]</scope>
    <source>
        <strain evidence="2 3">LZ166</strain>
    </source>
</reference>
<feature type="chain" id="PRO_5047026442" evidence="1">
    <location>
        <begin position="25"/>
        <end position="206"/>
    </location>
</feature>